<sequence length="201" mass="23105">MDCHRIIHGDDFPNLLHHALAYLFGHTLVQKGSGLSELRIIDIYMLGKLHNRAPFSLPSLIIQTMRNIGWTPLKACFLLSCDFIKILSFYNVIKFTTFNNCDYSWNTENQLWIPLSEEDRFRDRNPASFCSIKKITQTGLGKSSSQPVEDDEEANESYNLSNDEDDEAGAQTTIPIDAFQTEMWISFEQLQITQEIYGPSW</sequence>
<dbReference type="EMBL" id="CM044705">
    <property type="protein sequence ID" value="KAI5664431.1"/>
    <property type="molecule type" value="Genomic_DNA"/>
</dbReference>
<accession>A0ACC0AUY5</accession>
<comment type="caution">
    <text evidence="1">The sequence shown here is derived from an EMBL/GenBank/DDBJ whole genome shotgun (WGS) entry which is preliminary data.</text>
</comment>
<proteinExistence type="predicted"/>
<dbReference type="Proteomes" id="UP001060085">
    <property type="component" value="Linkage Group LG05"/>
</dbReference>
<organism evidence="1 2">
    <name type="scientific">Catharanthus roseus</name>
    <name type="common">Madagascar periwinkle</name>
    <name type="synonym">Vinca rosea</name>
    <dbReference type="NCBI Taxonomy" id="4058"/>
    <lineage>
        <taxon>Eukaryota</taxon>
        <taxon>Viridiplantae</taxon>
        <taxon>Streptophyta</taxon>
        <taxon>Embryophyta</taxon>
        <taxon>Tracheophyta</taxon>
        <taxon>Spermatophyta</taxon>
        <taxon>Magnoliopsida</taxon>
        <taxon>eudicotyledons</taxon>
        <taxon>Gunneridae</taxon>
        <taxon>Pentapetalae</taxon>
        <taxon>asterids</taxon>
        <taxon>lamiids</taxon>
        <taxon>Gentianales</taxon>
        <taxon>Apocynaceae</taxon>
        <taxon>Rauvolfioideae</taxon>
        <taxon>Vinceae</taxon>
        <taxon>Catharanthinae</taxon>
        <taxon>Catharanthus</taxon>
    </lineage>
</organism>
<keyword evidence="2" id="KW-1185">Reference proteome</keyword>
<name>A0ACC0AUY5_CATRO</name>
<evidence type="ECO:0000313" key="2">
    <source>
        <dbReference type="Proteomes" id="UP001060085"/>
    </source>
</evidence>
<protein>
    <submittedName>
        <fullName evidence="1">Uncharacterized protein</fullName>
    </submittedName>
</protein>
<reference evidence="2" key="1">
    <citation type="journal article" date="2023" name="Nat. Plants">
        <title>Single-cell RNA sequencing provides a high-resolution roadmap for understanding the multicellular compartmentation of specialized metabolism.</title>
        <authorList>
            <person name="Sun S."/>
            <person name="Shen X."/>
            <person name="Li Y."/>
            <person name="Li Y."/>
            <person name="Wang S."/>
            <person name="Li R."/>
            <person name="Zhang H."/>
            <person name="Shen G."/>
            <person name="Guo B."/>
            <person name="Wei J."/>
            <person name="Xu J."/>
            <person name="St-Pierre B."/>
            <person name="Chen S."/>
            <person name="Sun C."/>
        </authorList>
    </citation>
    <scope>NUCLEOTIDE SEQUENCE [LARGE SCALE GENOMIC DNA]</scope>
</reference>
<gene>
    <name evidence="1" type="ORF">M9H77_23754</name>
</gene>
<evidence type="ECO:0000313" key="1">
    <source>
        <dbReference type="EMBL" id="KAI5664431.1"/>
    </source>
</evidence>